<dbReference type="InterPro" id="IPR022742">
    <property type="entry name" value="Hydrolase_4"/>
</dbReference>
<dbReference type="EMBL" id="JSYK01000004">
    <property type="protein sequence ID" value="KIA82614.1"/>
    <property type="molecule type" value="Genomic_DNA"/>
</dbReference>
<dbReference type="Gene3D" id="3.40.50.1820">
    <property type="entry name" value="alpha/beta hydrolase"/>
    <property type="match status" value="1"/>
</dbReference>
<protein>
    <submittedName>
        <fullName evidence="2">Alpha/beta hydrolase</fullName>
    </submittedName>
</protein>
<proteinExistence type="predicted"/>
<sequence length="262" mass="29463">MQLRLSKDYPKESPKAVLIIAHGLSNHLGLYDNFTKNLNNDNIAIYRYDHRGHGLSEGKRGYVKSFFEMVEDMDIIVKKAKSENPKLPVFILGHSMGGHVAALYGTKYPGHVNGYVLAAGVLRYHQMNFGYLPRPEDPESYISVMKAAHGTLNLPGFKNLLELSVSGDTLSLKECSISLINAFKPGLEYLRDNSRKFTDPVLLVSGDDDLYVVPQDAIDFYQQTNSTDSSLRLYSGIGHFLMNEAKGDVVTRDIADWIRRRF</sequence>
<comment type="caution">
    <text evidence="2">The sequence shown here is derived from an EMBL/GenBank/DDBJ whole genome shotgun (WGS) entry which is preliminary data.</text>
</comment>
<evidence type="ECO:0000313" key="3">
    <source>
        <dbReference type="Proteomes" id="UP000031275"/>
    </source>
</evidence>
<gene>
    <name evidence="2" type="ORF">OA84_10660</name>
</gene>
<accession>A0ABR4ZNK0</accession>
<dbReference type="GO" id="GO:0016787">
    <property type="term" value="F:hydrolase activity"/>
    <property type="evidence" value="ECO:0007669"/>
    <property type="project" value="UniProtKB-KW"/>
</dbReference>
<dbReference type="InterPro" id="IPR000073">
    <property type="entry name" value="AB_hydrolase_1"/>
</dbReference>
<dbReference type="Pfam" id="PF12146">
    <property type="entry name" value="Hydrolase_4"/>
    <property type="match status" value="1"/>
</dbReference>
<dbReference type="InterPro" id="IPR051044">
    <property type="entry name" value="MAG_DAG_Lipase"/>
</dbReference>
<dbReference type="PANTHER" id="PTHR11614">
    <property type="entry name" value="PHOSPHOLIPASE-RELATED"/>
    <property type="match status" value="1"/>
</dbReference>
<evidence type="ECO:0000313" key="2">
    <source>
        <dbReference type="EMBL" id="KIA82614.1"/>
    </source>
</evidence>
<keyword evidence="3" id="KW-1185">Reference proteome</keyword>
<dbReference type="SUPFAM" id="SSF53474">
    <property type="entry name" value="alpha/beta-Hydrolases"/>
    <property type="match status" value="1"/>
</dbReference>
<keyword evidence="2" id="KW-0378">Hydrolase</keyword>
<feature type="domain" description="Serine aminopeptidase S33" evidence="1">
    <location>
        <begin position="13"/>
        <end position="245"/>
    </location>
</feature>
<organism evidence="2 3">
    <name type="scientific">Kaistella solincola</name>
    <dbReference type="NCBI Taxonomy" id="510955"/>
    <lineage>
        <taxon>Bacteria</taxon>
        <taxon>Pseudomonadati</taxon>
        <taxon>Bacteroidota</taxon>
        <taxon>Flavobacteriia</taxon>
        <taxon>Flavobacteriales</taxon>
        <taxon>Weeksellaceae</taxon>
        <taxon>Chryseobacterium group</taxon>
        <taxon>Kaistella</taxon>
    </lineage>
</organism>
<reference evidence="2 3" key="1">
    <citation type="submission" date="2014-10" db="EMBL/GenBank/DDBJ databases">
        <title>Kaistella solincola genome.</title>
        <authorList>
            <person name="Newman J.D."/>
        </authorList>
    </citation>
    <scope>NUCLEOTIDE SEQUENCE [LARGE SCALE GENOMIC DNA]</scope>
    <source>
        <strain evidence="2 3">DSM 22468</strain>
    </source>
</reference>
<dbReference type="CDD" id="cd00741">
    <property type="entry name" value="Lipase"/>
    <property type="match status" value="1"/>
</dbReference>
<evidence type="ECO:0000259" key="1">
    <source>
        <dbReference type="Pfam" id="PF12146"/>
    </source>
</evidence>
<name>A0ABR4ZNK0_9FLAO</name>
<dbReference type="InterPro" id="IPR029058">
    <property type="entry name" value="AB_hydrolase_fold"/>
</dbReference>
<dbReference type="PRINTS" id="PR00111">
    <property type="entry name" value="ABHYDROLASE"/>
</dbReference>
<dbReference type="Proteomes" id="UP000031275">
    <property type="component" value="Unassembled WGS sequence"/>
</dbReference>